<organism evidence="1">
    <name type="scientific">viral metagenome</name>
    <dbReference type="NCBI Taxonomy" id="1070528"/>
    <lineage>
        <taxon>unclassified sequences</taxon>
        <taxon>metagenomes</taxon>
        <taxon>organismal metagenomes</taxon>
    </lineage>
</organism>
<evidence type="ECO:0000313" key="1">
    <source>
        <dbReference type="EMBL" id="QJA77572.1"/>
    </source>
</evidence>
<gene>
    <name evidence="1" type="ORF">MM415A01278_0009</name>
</gene>
<dbReference type="AlphaFoldDB" id="A0A6M3K724"/>
<reference evidence="1" key="1">
    <citation type="submission" date="2020-03" db="EMBL/GenBank/DDBJ databases">
        <title>The deep terrestrial virosphere.</title>
        <authorList>
            <person name="Holmfeldt K."/>
            <person name="Nilsson E."/>
            <person name="Simone D."/>
            <person name="Lopez-Fernandez M."/>
            <person name="Wu X."/>
            <person name="de Brujin I."/>
            <person name="Lundin D."/>
            <person name="Andersson A."/>
            <person name="Bertilsson S."/>
            <person name="Dopson M."/>
        </authorList>
    </citation>
    <scope>NUCLEOTIDE SEQUENCE</scope>
    <source>
        <strain evidence="1">MM415A01278</strain>
    </source>
</reference>
<accession>A0A6M3K724</accession>
<sequence>MAYTDEHINDCEFFLGKGYKEIHLYLDQYTKEFPIALYLDYHRTFLHNDYGLAIIGNVYKEEGYKAGLIHIFRDYMECPIQFLPKDIVLQRARKAVMYYNNYTGG</sequence>
<dbReference type="EMBL" id="MT142290">
    <property type="protein sequence ID" value="QJA77572.1"/>
    <property type="molecule type" value="Genomic_DNA"/>
</dbReference>
<proteinExistence type="predicted"/>
<name>A0A6M3K724_9ZZZZ</name>
<protein>
    <submittedName>
        <fullName evidence="1">Uncharacterized protein</fullName>
    </submittedName>
</protein>